<dbReference type="AlphaFoldDB" id="A0A2I0U1A9"/>
<evidence type="ECO:0000313" key="3">
    <source>
        <dbReference type="Proteomes" id="UP000233556"/>
    </source>
</evidence>
<dbReference type="OrthoDB" id="3230070at2759"/>
<evidence type="ECO:0000256" key="1">
    <source>
        <dbReference type="SAM" id="MobiDB-lite"/>
    </source>
</evidence>
<reference evidence="3" key="1">
    <citation type="submission" date="2017-11" db="EMBL/GenBank/DDBJ databases">
        <authorList>
            <person name="Lima N.C."/>
            <person name="Parody-Merino A.M."/>
            <person name="Battley P.F."/>
            <person name="Fidler A.E."/>
            <person name="Prosdocimi F."/>
        </authorList>
    </citation>
    <scope>NUCLEOTIDE SEQUENCE [LARGE SCALE GENOMIC DNA]</scope>
</reference>
<reference evidence="3" key="2">
    <citation type="submission" date="2017-12" db="EMBL/GenBank/DDBJ databases">
        <title>Genome sequence of the Bar-tailed Godwit (Limosa lapponica baueri).</title>
        <authorList>
            <person name="Lima N.C.B."/>
            <person name="Parody-Merino A.M."/>
            <person name="Battley P.F."/>
            <person name="Fidler A.E."/>
            <person name="Prosdocimi F."/>
        </authorList>
    </citation>
    <scope>NUCLEOTIDE SEQUENCE [LARGE SCALE GENOMIC DNA]</scope>
</reference>
<sequence length="271" mass="29976">MDKSSPDQQHGPGRSLNISANGVVYLSHSLGNEKLGFSSNCKNSKTKWMQLSYTSEEIIITFGESKSNRRPMKELKFPPPSVSDLNIEQLPWQKYSLLGKGTGEQLETPGRAKEGTSTMAMNSEEQLSSSRASSEQLPTEGTSVHDHRDARTGVIQQEAEGGSMLGPILLNVFINDVEIGIGCTHIKLADDTKLSGVADILEGRGVIQRDLDRLEKWVHVNLMKFNKARCKVLHLGQDKPHYQYRLGVEGIESSPEEKDLAILVDEEPDMS</sequence>
<keyword evidence="3" id="KW-1185">Reference proteome</keyword>
<feature type="region of interest" description="Disordered" evidence="1">
    <location>
        <begin position="101"/>
        <end position="149"/>
    </location>
</feature>
<keyword evidence="2" id="KW-0695">RNA-directed DNA polymerase</keyword>
<evidence type="ECO:0000313" key="2">
    <source>
        <dbReference type="EMBL" id="PKU39799.1"/>
    </source>
</evidence>
<feature type="compositionally biased region" description="Low complexity" evidence="1">
    <location>
        <begin position="123"/>
        <end position="137"/>
    </location>
</feature>
<dbReference type="Proteomes" id="UP000233556">
    <property type="component" value="Unassembled WGS sequence"/>
</dbReference>
<dbReference type="GO" id="GO:0003964">
    <property type="term" value="F:RNA-directed DNA polymerase activity"/>
    <property type="evidence" value="ECO:0007669"/>
    <property type="project" value="UniProtKB-KW"/>
</dbReference>
<keyword evidence="2" id="KW-0808">Transferase</keyword>
<organism evidence="2 3">
    <name type="scientific">Limosa lapponica baueri</name>
    <dbReference type="NCBI Taxonomy" id="1758121"/>
    <lineage>
        <taxon>Eukaryota</taxon>
        <taxon>Metazoa</taxon>
        <taxon>Chordata</taxon>
        <taxon>Craniata</taxon>
        <taxon>Vertebrata</taxon>
        <taxon>Euteleostomi</taxon>
        <taxon>Archelosauria</taxon>
        <taxon>Archosauria</taxon>
        <taxon>Dinosauria</taxon>
        <taxon>Saurischia</taxon>
        <taxon>Theropoda</taxon>
        <taxon>Coelurosauria</taxon>
        <taxon>Aves</taxon>
        <taxon>Neognathae</taxon>
        <taxon>Neoaves</taxon>
        <taxon>Charadriiformes</taxon>
        <taxon>Scolopacidae</taxon>
        <taxon>Limosa</taxon>
    </lineage>
</organism>
<proteinExistence type="predicted"/>
<accession>A0A2I0U1A9</accession>
<keyword evidence="2" id="KW-0548">Nucleotidyltransferase</keyword>
<gene>
    <name evidence="2" type="ORF">llap_9896</name>
</gene>
<dbReference type="PANTHER" id="PTHR33332">
    <property type="entry name" value="REVERSE TRANSCRIPTASE DOMAIN-CONTAINING PROTEIN"/>
    <property type="match status" value="1"/>
</dbReference>
<name>A0A2I0U1A9_LIMLA</name>
<dbReference type="EMBL" id="KZ506407">
    <property type="protein sequence ID" value="PKU39799.1"/>
    <property type="molecule type" value="Genomic_DNA"/>
</dbReference>
<protein>
    <submittedName>
        <fullName evidence="2">Rna-directed dna polymerase from mobile element jockey-like</fullName>
    </submittedName>
</protein>